<gene>
    <name evidence="3" type="ORF">BN869_000007395_1</name>
</gene>
<dbReference type="GO" id="GO:0000136">
    <property type="term" value="C:mannan polymerase complex"/>
    <property type="evidence" value="ECO:0007669"/>
    <property type="project" value="TreeGrafter"/>
</dbReference>
<dbReference type="GO" id="GO:0006487">
    <property type="term" value="P:protein N-linked glycosylation"/>
    <property type="evidence" value="ECO:0007669"/>
    <property type="project" value="TreeGrafter"/>
</dbReference>
<evidence type="ECO:0000256" key="2">
    <source>
        <dbReference type="SAM" id="MobiDB-lite"/>
    </source>
</evidence>
<evidence type="ECO:0008006" key="4">
    <source>
        <dbReference type="Google" id="ProtNLM"/>
    </source>
</evidence>
<proteinExistence type="inferred from homology"/>
<dbReference type="PANTHER" id="PTHR31834">
    <property type="entry name" value="INITIATION-SPECIFIC ALPHA-1,6-MANNOSYLTRANSFERASE"/>
    <property type="match status" value="1"/>
</dbReference>
<dbReference type="Gene3D" id="3.90.550.20">
    <property type="match status" value="1"/>
</dbReference>
<feature type="region of interest" description="Disordered" evidence="2">
    <location>
        <begin position="300"/>
        <end position="321"/>
    </location>
</feature>
<evidence type="ECO:0000256" key="1">
    <source>
        <dbReference type="ARBA" id="ARBA00009003"/>
    </source>
</evidence>
<dbReference type="EMBL" id="CDPU01000022">
    <property type="protein sequence ID" value="CEO51337.1"/>
    <property type="molecule type" value="Genomic_DNA"/>
</dbReference>
<dbReference type="AlphaFoldDB" id="A0A0B7K736"/>
<evidence type="ECO:0000313" key="3">
    <source>
        <dbReference type="EMBL" id="CEO51337.1"/>
    </source>
</evidence>
<organism evidence="3">
    <name type="scientific">Bionectria ochroleuca</name>
    <name type="common">Gliocladium roseum</name>
    <dbReference type="NCBI Taxonomy" id="29856"/>
    <lineage>
        <taxon>Eukaryota</taxon>
        <taxon>Fungi</taxon>
        <taxon>Dikarya</taxon>
        <taxon>Ascomycota</taxon>
        <taxon>Pezizomycotina</taxon>
        <taxon>Sordariomycetes</taxon>
        <taxon>Hypocreomycetidae</taxon>
        <taxon>Hypocreales</taxon>
        <taxon>Bionectriaceae</taxon>
        <taxon>Clonostachys</taxon>
    </lineage>
</organism>
<dbReference type="InterPro" id="IPR039367">
    <property type="entry name" value="Och1-like"/>
</dbReference>
<dbReference type="InterPro" id="IPR007577">
    <property type="entry name" value="GlycoTrfase_DXD_sugar-bd_CS"/>
</dbReference>
<dbReference type="GO" id="GO:0000009">
    <property type="term" value="F:alpha-1,6-mannosyltransferase activity"/>
    <property type="evidence" value="ECO:0007669"/>
    <property type="project" value="InterPro"/>
</dbReference>
<accession>A0A0B7K736</accession>
<reference evidence="3" key="1">
    <citation type="submission" date="2015-01" db="EMBL/GenBank/DDBJ databases">
        <authorList>
            <person name="Durling Mikael"/>
        </authorList>
    </citation>
    <scope>NUCLEOTIDE SEQUENCE</scope>
</reference>
<dbReference type="InterPro" id="IPR029044">
    <property type="entry name" value="Nucleotide-diphossugar_trans"/>
</dbReference>
<sequence>MPVNFERLHSPEVPVTYDNLASTPKLGEVVSGEEEGVVPGNSLIPQKIWQIMVNNDNPDPEILRDTKSWLARNIDYEYTLMSTKKSDEFVQKHYADEPRLLEIYTNLHNTGMKSDLLRYLILNVEGGVYADIDTVALQPVDAWVPDHLLGNIRLVVGPEFDQLDGPRWDGMAHFVQFGQWTIAAAAGHPVFRKLIDRALQAIEDLLEAYEVPIEDFRPHSHIEVVNSTGPIAFTELVFKHMQSFDPALKDTKALSTMKEPLVFGDTLVLTIDGFGMGQQHSGSTNDGTIPKDAFVSHNFGGTWGKGDQMDHSGEKGKKKGK</sequence>
<dbReference type="Pfam" id="PF04488">
    <property type="entry name" value="Gly_transf_sug"/>
    <property type="match status" value="1"/>
</dbReference>
<dbReference type="SUPFAM" id="SSF53448">
    <property type="entry name" value="Nucleotide-diphospho-sugar transferases"/>
    <property type="match status" value="1"/>
</dbReference>
<protein>
    <recommendedName>
        <fullName evidence="4">Initiation-specific alpha-1,6-mannosyltransferase</fullName>
    </recommendedName>
</protein>
<comment type="similarity">
    <text evidence="1">Belongs to the glycosyltransferase 32 family.</text>
</comment>
<name>A0A0B7K736_BIOOC</name>
<dbReference type="PANTHER" id="PTHR31834:SF1">
    <property type="entry name" value="INITIATION-SPECIFIC ALPHA-1,6-MANNOSYLTRANSFERASE"/>
    <property type="match status" value="1"/>
</dbReference>